<sequence>MYNDMNINLEGRDTEIIEALLANDQATQVIEDTHVIITDVTTEVQQQSSSVSSGFISRMLNPNPYTGIDSILKLNIESTSLVDVSVTTNDEIPPSSITTLHPPLIPLIQPVQQTTVSTPTIAPTKTSHVVATSISELELKKIFIYKMENNKSIDISVQQKTLYKALVDAYETNKDILATYEDTVTFKRHRDDKDKDDEPSAGSNQGIVIKRRVEDLQFDIKSYQKKLNLTKPDLRRKTAYTTYSNPRGFTYHNKDKKTRLMRIDELCKFSNGTLNDVWSSLDDILNFGELPTWVMMNPSSMLTGVESTCPTTAIDHFDELTTKIWQIVMEYPKDRPENQSDTKVFTVKIEILLEPTSNKLMQTLMLAMNLVVDLMKEAEVKEKDAKEVKEKATEGSSDMLSRVDELKQALIWAKEANDLREREVEFKDDPHRDGSMVERNSEGESSHWQYKFPLPVEGVPTARRIEIPLPGVCTAMMKKLPVKEKWKLHYEDGIRLAHDSNRNCNV</sequence>
<accession>A0A6L2L814</accession>
<dbReference type="EMBL" id="BKCJ010003908">
    <property type="protein sequence ID" value="GEU57878.1"/>
    <property type="molecule type" value="Genomic_DNA"/>
</dbReference>
<dbReference type="AlphaFoldDB" id="A0A6L2L814"/>
<evidence type="ECO:0008006" key="2">
    <source>
        <dbReference type="Google" id="ProtNLM"/>
    </source>
</evidence>
<protein>
    <recommendedName>
        <fullName evidence="2">Reverse transcriptase domain-containing protein</fullName>
    </recommendedName>
</protein>
<reference evidence="1" key="1">
    <citation type="journal article" date="2019" name="Sci. Rep.">
        <title>Draft genome of Tanacetum cinerariifolium, the natural source of mosquito coil.</title>
        <authorList>
            <person name="Yamashiro T."/>
            <person name="Shiraishi A."/>
            <person name="Satake H."/>
            <person name="Nakayama K."/>
        </authorList>
    </citation>
    <scope>NUCLEOTIDE SEQUENCE</scope>
</reference>
<dbReference type="PANTHER" id="PTHR48459">
    <property type="entry name" value="CUE DOMAIN-CONTAINING PROTEIN"/>
    <property type="match status" value="1"/>
</dbReference>
<evidence type="ECO:0000313" key="1">
    <source>
        <dbReference type="EMBL" id="GEU57878.1"/>
    </source>
</evidence>
<organism evidence="1">
    <name type="scientific">Tanacetum cinerariifolium</name>
    <name type="common">Dalmatian daisy</name>
    <name type="synonym">Chrysanthemum cinerariifolium</name>
    <dbReference type="NCBI Taxonomy" id="118510"/>
    <lineage>
        <taxon>Eukaryota</taxon>
        <taxon>Viridiplantae</taxon>
        <taxon>Streptophyta</taxon>
        <taxon>Embryophyta</taxon>
        <taxon>Tracheophyta</taxon>
        <taxon>Spermatophyta</taxon>
        <taxon>Magnoliopsida</taxon>
        <taxon>eudicotyledons</taxon>
        <taxon>Gunneridae</taxon>
        <taxon>Pentapetalae</taxon>
        <taxon>asterids</taxon>
        <taxon>campanulids</taxon>
        <taxon>Asterales</taxon>
        <taxon>Asteraceae</taxon>
        <taxon>Asteroideae</taxon>
        <taxon>Anthemideae</taxon>
        <taxon>Anthemidinae</taxon>
        <taxon>Tanacetum</taxon>
    </lineage>
</organism>
<dbReference type="PANTHER" id="PTHR48459:SF1">
    <property type="entry name" value="CUE DOMAIN-CONTAINING PROTEIN"/>
    <property type="match status" value="1"/>
</dbReference>
<name>A0A6L2L814_TANCI</name>
<comment type="caution">
    <text evidence="1">The sequence shown here is derived from an EMBL/GenBank/DDBJ whole genome shotgun (WGS) entry which is preliminary data.</text>
</comment>
<proteinExistence type="predicted"/>
<gene>
    <name evidence="1" type="ORF">Tci_029856</name>
</gene>